<keyword evidence="1" id="KW-1133">Transmembrane helix</keyword>
<evidence type="ECO:0000256" key="1">
    <source>
        <dbReference type="SAM" id="Phobius"/>
    </source>
</evidence>
<reference evidence="3" key="1">
    <citation type="submission" date="2017-09" db="EMBL/GenBank/DDBJ databases">
        <title>Depth-based differentiation of microbial function through sediment-hosted aquifers and enrichment of novel symbionts in the deep terrestrial subsurface.</title>
        <authorList>
            <person name="Probst A.J."/>
            <person name="Ladd B."/>
            <person name="Jarett J.K."/>
            <person name="Geller-Mcgrath D.E."/>
            <person name="Sieber C.M.K."/>
            <person name="Emerson J.B."/>
            <person name="Anantharaman K."/>
            <person name="Thomas B.C."/>
            <person name="Malmstrom R."/>
            <person name="Stieglmeier M."/>
            <person name="Klingl A."/>
            <person name="Woyke T."/>
            <person name="Ryan C.M."/>
            <person name="Banfield J.F."/>
        </authorList>
    </citation>
    <scope>NUCLEOTIDE SEQUENCE [LARGE SCALE GENOMIC DNA]</scope>
</reference>
<evidence type="ECO:0000313" key="3">
    <source>
        <dbReference type="Proteomes" id="UP000228503"/>
    </source>
</evidence>
<dbReference type="EMBL" id="PFOB01000073">
    <property type="protein sequence ID" value="PIZ61864.1"/>
    <property type="molecule type" value="Genomic_DNA"/>
</dbReference>
<accession>A0A2M7TVK5</accession>
<sequence>MTTEKIVGYSLLGLGIIFMFFATFQIVLTFTGRVSPIQIIKSTPQKNNQNTANNFDKSNPEELLKQAQQDPLSLLSSGGGFDISSIIDQKAINNMLNLTVHYFIMQFLLSLGYKLALLGVQMIRPLKISIDKSQITSLLESNKT</sequence>
<gene>
    <name evidence="2" type="ORF">COY16_05820</name>
</gene>
<name>A0A2M7TVK5_9BACT</name>
<keyword evidence="1" id="KW-0812">Transmembrane</keyword>
<feature type="transmembrane region" description="Helical" evidence="1">
    <location>
        <begin position="7"/>
        <end position="28"/>
    </location>
</feature>
<dbReference type="Proteomes" id="UP000228503">
    <property type="component" value="Unassembled WGS sequence"/>
</dbReference>
<comment type="caution">
    <text evidence="2">The sequence shown here is derived from an EMBL/GenBank/DDBJ whole genome shotgun (WGS) entry which is preliminary data.</text>
</comment>
<proteinExistence type="predicted"/>
<protein>
    <submittedName>
        <fullName evidence="2">Uncharacterized protein</fullName>
    </submittedName>
</protein>
<evidence type="ECO:0000313" key="2">
    <source>
        <dbReference type="EMBL" id="PIZ61864.1"/>
    </source>
</evidence>
<keyword evidence="1" id="KW-0472">Membrane</keyword>
<dbReference type="AlphaFoldDB" id="A0A2M7TVK5"/>
<organism evidence="2 3">
    <name type="scientific">Candidatus Roizmanbacteria bacterium CG_4_10_14_0_2_um_filter_39_13</name>
    <dbReference type="NCBI Taxonomy" id="1974825"/>
    <lineage>
        <taxon>Bacteria</taxon>
        <taxon>Candidatus Roizmaniibacteriota</taxon>
    </lineage>
</organism>
<feature type="transmembrane region" description="Helical" evidence="1">
    <location>
        <begin position="100"/>
        <end position="120"/>
    </location>
</feature>